<comment type="similarity">
    <text evidence="2 6">Belongs to the WD repeat IPI3/WDR18 family.</text>
</comment>
<feature type="repeat" description="WD" evidence="5">
    <location>
        <begin position="121"/>
        <end position="155"/>
    </location>
</feature>
<dbReference type="PROSITE" id="PS50082">
    <property type="entry name" value="WD_REPEATS_2"/>
    <property type="match status" value="3"/>
</dbReference>
<comment type="caution">
    <text evidence="7">The sequence shown here is derived from an EMBL/GenBank/DDBJ whole genome shotgun (WGS) entry which is preliminary data.</text>
</comment>
<evidence type="ECO:0000256" key="3">
    <source>
        <dbReference type="ARBA" id="ARBA00022574"/>
    </source>
</evidence>
<dbReference type="VEuPathDB" id="FungiDB:T552_01531"/>
<dbReference type="GO" id="GO:0120330">
    <property type="term" value="C:rixosome complex"/>
    <property type="evidence" value="ECO:0007669"/>
    <property type="project" value="UniProtKB-UniRule"/>
</dbReference>
<dbReference type="InterPro" id="IPR001680">
    <property type="entry name" value="WD40_rpt"/>
</dbReference>
<organism evidence="7 8">
    <name type="scientific">Pneumocystis carinii (strain B80)</name>
    <name type="common">Rat pneumocystis pneumonia agent</name>
    <name type="synonym">Pneumocystis carinii f. sp. carinii</name>
    <dbReference type="NCBI Taxonomy" id="1408658"/>
    <lineage>
        <taxon>Eukaryota</taxon>
        <taxon>Fungi</taxon>
        <taxon>Dikarya</taxon>
        <taxon>Ascomycota</taxon>
        <taxon>Taphrinomycotina</taxon>
        <taxon>Pneumocystomycetes</taxon>
        <taxon>Pneumocystaceae</taxon>
        <taxon>Pneumocystis</taxon>
    </lineage>
</organism>
<dbReference type="Pfam" id="PF00400">
    <property type="entry name" value="WD40"/>
    <property type="match status" value="3"/>
</dbReference>
<dbReference type="InterPro" id="IPR015943">
    <property type="entry name" value="WD40/YVTN_repeat-like_dom_sf"/>
</dbReference>
<dbReference type="PRINTS" id="PR00320">
    <property type="entry name" value="GPROTEINBRPT"/>
</dbReference>
<dbReference type="OrthoDB" id="756370at2759"/>
<name>A0A0W4ZKK3_PNEC8</name>
<evidence type="ECO:0000313" key="8">
    <source>
        <dbReference type="Proteomes" id="UP000054454"/>
    </source>
</evidence>
<comment type="subunit">
    <text evidence="6">Component of the RIX1 complex, composed of IPI1, RIX1/IPI2 and IPI3 in a 1:2:2 stoichiometry. The complex interacts (via RIX1) with MDN1 (via its hexameric AAA ATPase ring) and the pre-60S ribosome particles.</text>
</comment>
<dbReference type="InterPro" id="IPR019775">
    <property type="entry name" value="WD40_repeat_CS"/>
</dbReference>
<dbReference type="GO" id="GO:0006261">
    <property type="term" value="P:DNA-templated DNA replication"/>
    <property type="evidence" value="ECO:0007669"/>
    <property type="project" value="TreeGrafter"/>
</dbReference>
<dbReference type="InterPro" id="IPR020472">
    <property type="entry name" value="WD40_PAC1"/>
</dbReference>
<evidence type="ECO:0000256" key="2">
    <source>
        <dbReference type="ARBA" id="ARBA00010143"/>
    </source>
</evidence>
<evidence type="ECO:0000313" key="7">
    <source>
        <dbReference type="EMBL" id="KTW28903.1"/>
    </source>
</evidence>
<sequence>MNQGNFQEIIVIGYKNEGILDDTNIYVYDMYTGSQIMKFKQNDCCLRGVFITENYVFCSQREKPILHIYCWEKESIYQKMVIPEILTAFAVSHDVYWAVGGTIQGKIYVWQITSGNLMFVHEAHYQKIAAITFVMDDGFFLTGSEDCYLCLWSLSDILDLYGKKDRGPVKTWNNHTLGITDIVCGYGTTNSARVFTSSLDSTVNVWDLNTQSLLTTFVFPKPITCLVVDPAERAFYAGNDQGDVYLVDLYGIAQEKSLESFYEAIGGSGKVIQSVKDESTIFKGHKSAISCLALSFDGSLLITGSQDHDVFIWDIATRQIIQTFSKQNGPITSICCKVIYRGFFESKKSLQNIPTFKKVQNFQDMNDYSILKKLNVFNELKNKTAWYEDDSALIKKDLTEFMSITSESALQLHVKNLQNELQTLYGYYSDLREVHQELWKEYMKTQIVDHDEN</sequence>
<dbReference type="SMART" id="SM00320">
    <property type="entry name" value="WD40"/>
    <property type="match status" value="4"/>
</dbReference>
<dbReference type="EMBL" id="LFVZ01000006">
    <property type="protein sequence ID" value="KTW28903.1"/>
    <property type="molecule type" value="Genomic_DNA"/>
</dbReference>
<dbReference type="GeneID" id="28936316"/>
<dbReference type="PROSITE" id="PS50294">
    <property type="entry name" value="WD_REPEATS_REGION"/>
    <property type="match status" value="1"/>
</dbReference>
<keyword evidence="3 5" id="KW-0853">WD repeat</keyword>
<keyword evidence="6" id="KW-0539">Nucleus</keyword>
<keyword evidence="6" id="KW-0698">rRNA processing</keyword>
<feature type="repeat" description="WD" evidence="5">
    <location>
        <begin position="194"/>
        <end position="216"/>
    </location>
</feature>
<evidence type="ECO:0000256" key="5">
    <source>
        <dbReference type="PROSITE-ProRule" id="PRU00221"/>
    </source>
</evidence>
<protein>
    <recommendedName>
        <fullName evidence="6">Pre-rRNA-processing protein IPI3</fullName>
    </recommendedName>
</protein>
<comment type="function">
    <text evidence="1 6">Component of the RIX1 complex required for processing of ITS2 sequences from 35S pre-rRNA.</text>
</comment>
<dbReference type="Proteomes" id="UP000054454">
    <property type="component" value="Unassembled WGS sequence"/>
</dbReference>
<feature type="repeat" description="WD" evidence="5">
    <location>
        <begin position="282"/>
        <end position="323"/>
    </location>
</feature>
<comment type="subcellular location">
    <subcellularLocation>
        <location evidence="6">Nucleus</location>
    </subcellularLocation>
</comment>
<dbReference type="InterPro" id="IPR036322">
    <property type="entry name" value="WD40_repeat_dom_sf"/>
</dbReference>
<dbReference type="AlphaFoldDB" id="A0A0W4ZKK3"/>
<evidence type="ECO:0000256" key="4">
    <source>
        <dbReference type="ARBA" id="ARBA00022737"/>
    </source>
</evidence>
<gene>
    <name evidence="7" type="ORF">T552_01531</name>
</gene>
<dbReference type="RefSeq" id="XP_018226270.1">
    <property type="nucleotide sequence ID" value="XM_018370113.1"/>
</dbReference>
<evidence type="ECO:0000256" key="1">
    <source>
        <dbReference type="ARBA" id="ARBA00002355"/>
    </source>
</evidence>
<evidence type="ECO:0000256" key="6">
    <source>
        <dbReference type="RuleBase" id="RU369067"/>
    </source>
</evidence>
<accession>A0A0W4ZKK3</accession>
<dbReference type="GO" id="GO:0005656">
    <property type="term" value="C:nuclear pre-replicative complex"/>
    <property type="evidence" value="ECO:0007669"/>
    <property type="project" value="TreeGrafter"/>
</dbReference>
<dbReference type="GO" id="GO:0006364">
    <property type="term" value="P:rRNA processing"/>
    <property type="evidence" value="ECO:0007669"/>
    <property type="project" value="UniProtKB-UniRule"/>
</dbReference>
<proteinExistence type="inferred from homology"/>
<dbReference type="PROSITE" id="PS00678">
    <property type="entry name" value="WD_REPEATS_1"/>
    <property type="match status" value="1"/>
</dbReference>
<dbReference type="InterPro" id="IPR045227">
    <property type="entry name" value="WDR18/Ipi3/RID3"/>
</dbReference>
<dbReference type="SUPFAM" id="SSF50978">
    <property type="entry name" value="WD40 repeat-like"/>
    <property type="match status" value="1"/>
</dbReference>
<keyword evidence="8" id="KW-1185">Reference proteome</keyword>
<dbReference type="PANTHER" id="PTHR18763:SF0">
    <property type="entry name" value="WD REPEAT-CONTAINING PROTEIN 18"/>
    <property type="match status" value="1"/>
</dbReference>
<keyword evidence="4" id="KW-0677">Repeat</keyword>
<dbReference type="PANTHER" id="PTHR18763">
    <property type="entry name" value="WD-REPEAT PROTEIN 18"/>
    <property type="match status" value="1"/>
</dbReference>
<reference evidence="8" key="1">
    <citation type="journal article" date="2016" name="Nat. Commun.">
        <title>Genome analysis of three Pneumocystis species reveals adaptation mechanisms to life exclusively in mammalian hosts.</title>
        <authorList>
            <person name="Ma L."/>
            <person name="Chen Z."/>
            <person name="Huang D.W."/>
            <person name="Kutty G."/>
            <person name="Ishihara M."/>
            <person name="Wang H."/>
            <person name="Abouelleil A."/>
            <person name="Bishop L."/>
            <person name="Davey E."/>
            <person name="Deng R."/>
            <person name="Deng X."/>
            <person name="Fan L."/>
            <person name="Fantoni G."/>
            <person name="Fitzgerald M."/>
            <person name="Gogineni E."/>
            <person name="Goldberg J.M."/>
            <person name="Handley G."/>
            <person name="Hu X."/>
            <person name="Huber C."/>
            <person name="Jiao X."/>
            <person name="Jones K."/>
            <person name="Levin J.Z."/>
            <person name="Liu Y."/>
            <person name="Macdonald P."/>
            <person name="Melnikov A."/>
            <person name="Raley C."/>
            <person name="Sassi M."/>
            <person name="Sherman B.T."/>
            <person name="Song X."/>
            <person name="Sykes S."/>
            <person name="Tran B."/>
            <person name="Walsh L."/>
            <person name="Xia Y."/>
            <person name="Yang J."/>
            <person name="Young S."/>
            <person name="Zeng Q."/>
            <person name="Zheng X."/>
            <person name="Stephens R."/>
            <person name="Nusbaum C."/>
            <person name="Birren B.W."/>
            <person name="Azadi P."/>
            <person name="Lempicki R.A."/>
            <person name="Cuomo C.A."/>
            <person name="Kovacs J.A."/>
        </authorList>
    </citation>
    <scope>NUCLEOTIDE SEQUENCE [LARGE SCALE GENOMIC DNA]</scope>
    <source>
        <strain evidence="8">B80</strain>
    </source>
</reference>
<dbReference type="Gene3D" id="2.130.10.10">
    <property type="entry name" value="YVTN repeat-like/Quinoprotein amine dehydrogenase"/>
    <property type="match status" value="2"/>
</dbReference>